<dbReference type="CDD" id="cd00200">
    <property type="entry name" value="WD40"/>
    <property type="match status" value="1"/>
</dbReference>
<keyword evidence="1 3" id="KW-0853">WD repeat</keyword>
<dbReference type="EMBL" id="JH719494">
    <property type="protein sequence ID" value="EJF55871.1"/>
    <property type="molecule type" value="Genomic_DNA"/>
</dbReference>
<dbReference type="InterPro" id="IPR015943">
    <property type="entry name" value="WD40/YVTN_repeat-like_dom_sf"/>
</dbReference>
<dbReference type="InterPro" id="IPR020472">
    <property type="entry name" value="WD40_PAC1"/>
</dbReference>
<feature type="non-terminal residue" evidence="4">
    <location>
        <position position="212"/>
    </location>
</feature>
<evidence type="ECO:0000313" key="5">
    <source>
        <dbReference type="Proteomes" id="UP000053319"/>
    </source>
</evidence>
<dbReference type="OrthoDB" id="2748152at2759"/>
<feature type="repeat" description="WD" evidence="3">
    <location>
        <begin position="92"/>
        <end position="125"/>
    </location>
</feature>
<dbReference type="PRINTS" id="PR00320">
    <property type="entry name" value="GPROTEINBRPT"/>
</dbReference>
<sequence length="212" mass="22824">GHDASVTSLVVSSDGRWVATASDDSTIILWGARDACISQEWIAHDGQVRDLAFSPDSRYIASAGEDRKVAIWDISGSAHQPLFWQAHENVPIRCVVFSPDGRLLLSTGDNAVKIWDADTGATVQSLEGHEGRVTGACFSPCGKYIASGSNDKTVRVWRTSDGACLTTLSDHGHWVSHVAFTPDGTMLWSAAGNGTVLGRRLQDVLPDEFVED</sequence>
<dbReference type="AlphaFoldDB" id="R7SI82"/>
<dbReference type="GeneID" id="18843895"/>
<dbReference type="Gene3D" id="2.130.10.10">
    <property type="entry name" value="YVTN repeat-like/Quinoprotein amine dehydrogenase"/>
    <property type="match status" value="2"/>
</dbReference>
<feature type="repeat" description="WD" evidence="3">
    <location>
        <begin position="1"/>
        <end position="30"/>
    </location>
</feature>
<gene>
    <name evidence="4" type="ORF">DICSQDRAFT_72699</name>
</gene>
<dbReference type="HOGENOM" id="CLU_000288_57_18_1"/>
<reference evidence="4 5" key="1">
    <citation type="journal article" date="2012" name="Science">
        <title>The Paleozoic origin of enzymatic lignin decomposition reconstructed from 31 fungal genomes.</title>
        <authorList>
            <person name="Floudas D."/>
            <person name="Binder M."/>
            <person name="Riley R."/>
            <person name="Barry K."/>
            <person name="Blanchette R.A."/>
            <person name="Henrissat B."/>
            <person name="Martinez A.T."/>
            <person name="Otillar R."/>
            <person name="Spatafora J.W."/>
            <person name="Yadav J.S."/>
            <person name="Aerts A."/>
            <person name="Benoit I."/>
            <person name="Boyd A."/>
            <person name="Carlson A."/>
            <person name="Copeland A."/>
            <person name="Coutinho P.M."/>
            <person name="de Vries R.P."/>
            <person name="Ferreira P."/>
            <person name="Findley K."/>
            <person name="Foster B."/>
            <person name="Gaskell J."/>
            <person name="Glotzer D."/>
            <person name="Gorecki P."/>
            <person name="Heitman J."/>
            <person name="Hesse C."/>
            <person name="Hori C."/>
            <person name="Igarashi K."/>
            <person name="Jurgens J.A."/>
            <person name="Kallen N."/>
            <person name="Kersten P."/>
            <person name="Kohler A."/>
            <person name="Kuees U."/>
            <person name="Kumar T.K.A."/>
            <person name="Kuo A."/>
            <person name="LaButti K."/>
            <person name="Larrondo L.F."/>
            <person name="Lindquist E."/>
            <person name="Ling A."/>
            <person name="Lombard V."/>
            <person name="Lucas S."/>
            <person name="Lundell T."/>
            <person name="Martin R."/>
            <person name="McLaughlin D.J."/>
            <person name="Morgenstern I."/>
            <person name="Morin E."/>
            <person name="Murat C."/>
            <person name="Nagy L.G."/>
            <person name="Nolan M."/>
            <person name="Ohm R.A."/>
            <person name="Patyshakuliyeva A."/>
            <person name="Rokas A."/>
            <person name="Ruiz-Duenas F.J."/>
            <person name="Sabat G."/>
            <person name="Salamov A."/>
            <person name="Samejima M."/>
            <person name="Schmutz J."/>
            <person name="Slot J.C."/>
            <person name="St John F."/>
            <person name="Stenlid J."/>
            <person name="Sun H."/>
            <person name="Sun S."/>
            <person name="Syed K."/>
            <person name="Tsang A."/>
            <person name="Wiebenga A."/>
            <person name="Young D."/>
            <person name="Pisabarro A."/>
            <person name="Eastwood D.C."/>
            <person name="Martin F."/>
            <person name="Cullen D."/>
            <person name="Grigoriev I.V."/>
            <person name="Hibbett D.S."/>
        </authorList>
    </citation>
    <scope>NUCLEOTIDE SEQUENCE [LARGE SCALE GENOMIC DNA]</scope>
    <source>
        <strain evidence="4 5">LYAD-421 SS1</strain>
    </source>
</reference>
<dbReference type="PANTHER" id="PTHR44019">
    <property type="entry name" value="WD REPEAT-CONTAINING PROTEIN 55"/>
    <property type="match status" value="1"/>
</dbReference>
<dbReference type="Proteomes" id="UP000053319">
    <property type="component" value="Unassembled WGS sequence"/>
</dbReference>
<name>R7SI82_DICSQ</name>
<dbReference type="InterPro" id="IPR036322">
    <property type="entry name" value="WD40_repeat_dom_sf"/>
</dbReference>
<evidence type="ECO:0000313" key="4">
    <source>
        <dbReference type="EMBL" id="EJF55871.1"/>
    </source>
</evidence>
<evidence type="ECO:0000256" key="3">
    <source>
        <dbReference type="PROSITE-ProRule" id="PRU00221"/>
    </source>
</evidence>
<dbReference type="PROSITE" id="PS50294">
    <property type="entry name" value="WD_REPEATS_REGION"/>
    <property type="match status" value="3"/>
</dbReference>
<feature type="repeat" description="WD" evidence="3">
    <location>
        <begin position="126"/>
        <end position="167"/>
    </location>
</feature>
<evidence type="ECO:0000256" key="1">
    <source>
        <dbReference type="ARBA" id="ARBA00022574"/>
    </source>
</evidence>
<dbReference type="KEGG" id="dsq:DICSQDRAFT_72699"/>
<dbReference type="PROSITE" id="PS00678">
    <property type="entry name" value="WD_REPEATS_1"/>
    <property type="match status" value="2"/>
</dbReference>
<dbReference type="RefSeq" id="XP_007371391.1">
    <property type="nucleotide sequence ID" value="XM_007371329.1"/>
</dbReference>
<dbReference type="PANTHER" id="PTHR44019:SF8">
    <property type="entry name" value="POC1 CENTRIOLAR PROTEIN HOMOLOG"/>
    <property type="match status" value="1"/>
</dbReference>
<dbReference type="SMART" id="SM00320">
    <property type="entry name" value="WD40"/>
    <property type="match status" value="5"/>
</dbReference>
<accession>R7SI82</accession>
<dbReference type="InterPro" id="IPR050505">
    <property type="entry name" value="WDR55/POC1"/>
</dbReference>
<protein>
    <submittedName>
        <fullName evidence="4">WD40 repeat-like protein</fullName>
    </submittedName>
</protein>
<dbReference type="Pfam" id="PF00400">
    <property type="entry name" value="WD40"/>
    <property type="match status" value="5"/>
</dbReference>
<dbReference type="InterPro" id="IPR001680">
    <property type="entry name" value="WD40_rpt"/>
</dbReference>
<dbReference type="PROSITE" id="PS50082">
    <property type="entry name" value="WD_REPEATS_2"/>
    <property type="match status" value="4"/>
</dbReference>
<dbReference type="SUPFAM" id="SSF50978">
    <property type="entry name" value="WD40 repeat-like"/>
    <property type="match status" value="1"/>
</dbReference>
<organism evidence="4 5">
    <name type="scientific">Dichomitus squalens (strain LYAD-421)</name>
    <name type="common">Western red white-rot fungus</name>
    <dbReference type="NCBI Taxonomy" id="732165"/>
    <lineage>
        <taxon>Eukaryota</taxon>
        <taxon>Fungi</taxon>
        <taxon>Dikarya</taxon>
        <taxon>Basidiomycota</taxon>
        <taxon>Agaricomycotina</taxon>
        <taxon>Agaricomycetes</taxon>
        <taxon>Polyporales</taxon>
        <taxon>Polyporaceae</taxon>
        <taxon>Dichomitus</taxon>
    </lineage>
</organism>
<dbReference type="OMA" id="GHEYWAV"/>
<proteinExistence type="predicted"/>
<feature type="repeat" description="WD" evidence="3">
    <location>
        <begin position="41"/>
        <end position="75"/>
    </location>
</feature>
<keyword evidence="2" id="KW-0677">Repeat</keyword>
<dbReference type="InterPro" id="IPR019775">
    <property type="entry name" value="WD40_repeat_CS"/>
</dbReference>
<evidence type="ECO:0000256" key="2">
    <source>
        <dbReference type="ARBA" id="ARBA00022737"/>
    </source>
</evidence>